<dbReference type="PANTHER" id="PTHR30213">
    <property type="entry name" value="INNER MEMBRANE PROTEIN YHJD"/>
    <property type="match status" value="1"/>
</dbReference>
<evidence type="ECO:0000256" key="3">
    <source>
        <dbReference type="ARBA" id="ARBA00022692"/>
    </source>
</evidence>
<feature type="transmembrane region" description="Helical" evidence="6">
    <location>
        <begin position="220"/>
        <end position="245"/>
    </location>
</feature>
<feature type="transmembrane region" description="Helical" evidence="6">
    <location>
        <begin position="190"/>
        <end position="208"/>
    </location>
</feature>
<keyword evidence="3 6" id="KW-0812">Transmembrane</keyword>
<keyword evidence="2" id="KW-1003">Cell membrane</keyword>
<comment type="caution">
    <text evidence="7">The sequence shown here is derived from an EMBL/GenBank/DDBJ whole genome shotgun (WGS) entry which is preliminary data.</text>
</comment>
<accession>A0ABU9XRV2</accession>
<proteinExistence type="predicted"/>
<sequence>MDDQGRDATNPWQMPVPAWIAVAKRTWAETSGDNIGLIAAGVAFYGFLALVPLLGAIVLVYGIAAEPTTVMRDMTQLTSVMPADVAKLVGEQLMNVVETSDGKKGLGLLLALGLALFGARNGAGAVITALNVAYEEEEKRGFVHVNLLALGMTAAAVGVAMLALVAIAALGHLESLIPNAPQFVLIVGKIAAYAALASAGAGGAATLYRYGPSRARARWVWLTPGSLFAALMWLILTIGFGIYVANFGNYNATYGSLGAVVVTLTWLYLSSYILLFGAELNSELEHQTAQDSTRSAAPLGERGAWAADHVAGDPQSSASEAAAPITAPVQVLNTRNDSSGLASMVASRVVDQGVSLGGSPKIGWMASAMATLGLSLLRRGQGTPGIALLCGTAAVVWLRRKHPGSPDYDSKTMHR</sequence>
<keyword evidence="8" id="KW-1185">Reference proteome</keyword>
<keyword evidence="5 6" id="KW-0472">Membrane</keyword>
<feature type="transmembrane region" description="Helical" evidence="6">
    <location>
        <begin position="108"/>
        <end position="133"/>
    </location>
</feature>
<keyword evidence="4 6" id="KW-1133">Transmembrane helix</keyword>
<feature type="transmembrane region" description="Helical" evidence="6">
    <location>
        <begin position="35"/>
        <end position="64"/>
    </location>
</feature>
<dbReference type="PANTHER" id="PTHR30213:SF0">
    <property type="entry name" value="UPF0761 MEMBRANE PROTEIN YIHY"/>
    <property type="match status" value="1"/>
</dbReference>
<organism evidence="7 8">
    <name type="scientific">Sphingomonas qilianensis</name>
    <dbReference type="NCBI Taxonomy" id="1736690"/>
    <lineage>
        <taxon>Bacteria</taxon>
        <taxon>Pseudomonadati</taxon>
        <taxon>Pseudomonadota</taxon>
        <taxon>Alphaproteobacteria</taxon>
        <taxon>Sphingomonadales</taxon>
        <taxon>Sphingomonadaceae</taxon>
        <taxon>Sphingomonas</taxon>
    </lineage>
</organism>
<comment type="subcellular location">
    <subcellularLocation>
        <location evidence="1">Cell membrane</location>
        <topology evidence="1">Multi-pass membrane protein</topology>
    </subcellularLocation>
</comment>
<evidence type="ECO:0000256" key="2">
    <source>
        <dbReference type="ARBA" id="ARBA00022475"/>
    </source>
</evidence>
<dbReference type="Pfam" id="PF03631">
    <property type="entry name" value="Virul_fac_BrkB"/>
    <property type="match status" value="1"/>
</dbReference>
<feature type="transmembrane region" description="Helical" evidence="6">
    <location>
        <begin position="257"/>
        <end position="278"/>
    </location>
</feature>
<evidence type="ECO:0000313" key="7">
    <source>
        <dbReference type="EMBL" id="MEN2786562.1"/>
    </source>
</evidence>
<dbReference type="RefSeq" id="WP_345864367.1">
    <property type="nucleotide sequence ID" value="NZ_JBDIMF010000003.1"/>
</dbReference>
<evidence type="ECO:0000313" key="8">
    <source>
        <dbReference type="Proteomes" id="UP001404104"/>
    </source>
</evidence>
<reference evidence="7 8" key="1">
    <citation type="submission" date="2024-05" db="EMBL/GenBank/DDBJ databases">
        <authorList>
            <person name="Liu Q."/>
            <person name="Xin Y.-H."/>
        </authorList>
    </citation>
    <scope>NUCLEOTIDE SEQUENCE [LARGE SCALE GENOMIC DNA]</scope>
    <source>
        <strain evidence="7 8">CGMCC 1.15349</strain>
    </source>
</reference>
<evidence type="ECO:0000256" key="4">
    <source>
        <dbReference type="ARBA" id="ARBA00022989"/>
    </source>
</evidence>
<dbReference type="EMBL" id="JBDIMF010000003">
    <property type="protein sequence ID" value="MEN2786562.1"/>
    <property type="molecule type" value="Genomic_DNA"/>
</dbReference>
<gene>
    <name evidence="7" type="ORF">ABC969_09045</name>
</gene>
<feature type="transmembrane region" description="Helical" evidence="6">
    <location>
        <begin position="145"/>
        <end position="170"/>
    </location>
</feature>
<evidence type="ECO:0000256" key="6">
    <source>
        <dbReference type="SAM" id="Phobius"/>
    </source>
</evidence>
<evidence type="ECO:0000256" key="1">
    <source>
        <dbReference type="ARBA" id="ARBA00004651"/>
    </source>
</evidence>
<evidence type="ECO:0000256" key="5">
    <source>
        <dbReference type="ARBA" id="ARBA00023136"/>
    </source>
</evidence>
<dbReference type="InterPro" id="IPR017039">
    <property type="entry name" value="Virul_fac_BrkB"/>
</dbReference>
<dbReference type="NCBIfam" id="TIGR00765">
    <property type="entry name" value="yihY_not_rbn"/>
    <property type="match status" value="1"/>
</dbReference>
<dbReference type="Proteomes" id="UP001404104">
    <property type="component" value="Unassembled WGS sequence"/>
</dbReference>
<protein>
    <submittedName>
        <fullName evidence="7">YihY/virulence factor BrkB family protein</fullName>
    </submittedName>
</protein>
<name>A0ABU9XRV2_9SPHN</name>